<evidence type="ECO:0000313" key="2">
    <source>
        <dbReference type="Proteomes" id="UP000567179"/>
    </source>
</evidence>
<sequence>MPLKRSLTHLCLATNPDINNDSVPAIILLVKLQYLSLFGTSIDMAGLRRLAEVINKDARNMDIEIPLACEVYVASE</sequence>
<organism evidence="1 2">
    <name type="scientific">Psilocybe cf. subviscida</name>
    <dbReference type="NCBI Taxonomy" id="2480587"/>
    <lineage>
        <taxon>Eukaryota</taxon>
        <taxon>Fungi</taxon>
        <taxon>Dikarya</taxon>
        <taxon>Basidiomycota</taxon>
        <taxon>Agaricomycotina</taxon>
        <taxon>Agaricomycetes</taxon>
        <taxon>Agaricomycetidae</taxon>
        <taxon>Agaricales</taxon>
        <taxon>Agaricineae</taxon>
        <taxon>Strophariaceae</taxon>
        <taxon>Psilocybe</taxon>
    </lineage>
</organism>
<dbReference type="Proteomes" id="UP000567179">
    <property type="component" value="Unassembled WGS sequence"/>
</dbReference>
<dbReference type="EMBL" id="JAACJJ010000014">
    <property type="protein sequence ID" value="KAF5327686.1"/>
    <property type="molecule type" value="Genomic_DNA"/>
</dbReference>
<reference evidence="1 2" key="1">
    <citation type="journal article" date="2020" name="ISME J.">
        <title>Uncovering the hidden diversity of litter-decomposition mechanisms in mushroom-forming fungi.</title>
        <authorList>
            <person name="Floudas D."/>
            <person name="Bentzer J."/>
            <person name="Ahren D."/>
            <person name="Johansson T."/>
            <person name="Persson P."/>
            <person name="Tunlid A."/>
        </authorList>
    </citation>
    <scope>NUCLEOTIDE SEQUENCE [LARGE SCALE GENOMIC DNA]</scope>
    <source>
        <strain evidence="1 2">CBS 101986</strain>
    </source>
</reference>
<keyword evidence="2" id="KW-1185">Reference proteome</keyword>
<evidence type="ECO:0000313" key="1">
    <source>
        <dbReference type="EMBL" id="KAF5327686.1"/>
    </source>
</evidence>
<dbReference type="AlphaFoldDB" id="A0A8H5F8J7"/>
<gene>
    <name evidence="1" type="ORF">D9619_004302</name>
</gene>
<proteinExistence type="predicted"/>
<name>A0A8H5F8J7_9AGAR</name>
<dbReference type="SUPFAM" id="SSF52047">
    <property type="entry name" value="RNI-like"/>
    <property type="match status" value="1"/>
</dbReference>
<dbReference type="OrthoDB" id="3031943at2759"/>
<protein>
    <submittedName>
        <fullName evidence="1">Uncharacterized protein</fullName>
    </submittedName>
</protein>
<comment type="caution">
    <text evidence="1">The sequence shown here is derived from an EMBL/GenBank/DDBJ whole genome shotgun (WGS) entry which is preliminary data.</text>
</comment>
<accession>A0A8H5F8J7</accession>